<dbReference type="SUPFAM" id="SSF49785">
    <property type="entry name" value="Galactose-binding domain-like"/>
    <property type="match status" value="1"/>
</dbReference>
<organism evidence="12 13">
    <name type="scientific">Geotalea uraniireducens (strain Rf4)</name>
    <name type="common">Geobacter uraniireducens</name>
    <dbReference type="NCBI Taxonomy" id="351605"/>
    <lineage>
        <taxon>Bacteria</taxon>
        <taxon>Pseudomonadati</taxon>
        <taxon>Thermodesulfobacteriota</taxon>
        <taxon>Desulfuromonadia</taxon>
        <taxon>Geobacterales</taxon>
        <taxon>Geobacteraceae</taxon>
        <taxon>Geotalea</taxon>
    </lineage>
</organism>
<dbReference type="InterPro" id="IPR008979">
    <property type="entry name" value="Galactose-bd-like_sf"/>
</dbReference>
<keyword evidence="10" id="KW-0812">Transmembrane</keyword>
<dbReference type="Gene3D" id="2.60.120.260">
    <property type="entry name" value="Galactose-binding domain-like"/>
    <property type="match status" value="1"/>
</dbReference>
<evidence type="ECO:0000256" key="1">
    <source>
        <dbReference type="ARBA" id="ARBA00000085"/>
    </source>
</evidence>
<evidence type="ECO:0000259" key="11">
    <source>
        <dbReference type="PROSITE" id="PS50109"/>
    </source>
</evidence>
<feature type="transmembrane region" description="Helical" evidence="10">
    <location>
        <begin position="206"/>
        <end position="228"/>
    </location>
</feature>
<evidence type="ECO:0000256" key="5">
    <source>
        <dbReference type="ARBA" id="ARBA00022741"/>
    </source>
</evidence>
<name>A5GBV0_GEOUR</name>
<evidence type="ECO:0000256" key="10">
    <source>
        <dbReference type="SAM" id="Phobius"/>
    </source>
</evidence>
<accession>A5GBV0</accession>
<keyword evidence="5" id="KW-0547">Nucleotide-binding</keyword>
<dbReference type="SUPFAM" id="SSF55874">
    <property type="entry name" value="ATPase domain of HSP90 chaperone/DNA topoisomerase II/histidine kinase"/>
    <property type="match status" value="1"/>
</dbReference>
<dbReference type="InterPro" id="IPR050482">
    <property type="entry name" value="Sensor_HK_TwoCompSys"/>
</dbReference>
<evidence type="ECO:0000256" key="3">
    <source>
        <dbReference type="ARBA" id="ARBA00022553"/>
    </source>
</evidence>
<feature type="transmembrane region" description="Helical" evidence="10">
    <location>
        <begin position="235"/>
        <end position="252"/>
    </location>
</feature>
<dbReference type="STRING" id="351605.Gura_0744"/>
<evidence type="ECO:0000256" key="4">
    <source>
        <dbReference type="ARBA" id="ARBA00022679"/>
    </source>
</evidence>
<dbReference type="CDD" id="cd16917">
    <property type="entry name" value="HATPase_UhpB-NarQ-NarX-like"/>
    <property type="match status" value="1"/>
</dbReference>
<reference evidence="12 13" key="1">
    <citation type="submission" date="2007-05" db="EMBL/GenBank/DDBJ databases">
        <title>Complete sequence of Geobacter uraniireducens Rf4.</title>
        <authorList>
            <consortium name="US DOE Joint Genome Institute"/>
            <person name="Copeland A."/>
            <person name="Lucas S."/>
            <person name="Lapidus A."/>
            <person name="Barry K."/>
            <person name="Detter J.C."/>
            <person name="Glavina del Rio T."/>
            <person name="Hammon N."/>
            <person name="Israni S."/>
            <person name="Dalin E."/>
            <person name="Tice H."/>
            <person name="Pitluck S."/>
            <person name="Chertkov O."/>
            <person name="Brettin T."/>
            <person name="Bruce D."/>
            <person name="Han C."/>
            <person name="Schmutz J."/>
            <person name="Larimer F."/>
            <person name="Land M."/>
            <person name="Hauser L."/>
            <person name="Kyrpides N."/>
            <person name="Mikhailova N."/>
            <person name="Shelobolina E."/>
            <person name="Aklujkar M."/>
            <person name="Lovley D."/>
            <person name="Richardson P."/>
        </authorList>
    </citation>
    <scope>NUCLEOTIDE SEQUENCE [LARGE SCALE GENOMIC DNA]</scope>
    <source>
        <strain evidence="13">ATCC BAA-1134 / JCM 13001 / Rf4</strain>
    </source>
</reference>
<feature type="domain" description="Histidine kinase" evidence="11">
    <location>
        <begin position="455"/>
        <end position="650"/>
    </location>
</feature>
<dbReference type="OrthoDB" id="9797605at2"/>
<dbReference type="PANTHER" id="PTHR24421:SF10">
    <property type="entry name" value="NITRATE_NITRITE SENSOR PROTEIN NARQ"/>
    <property type="match status" value="1"/>
</dbReference>
<sequence>MTVKNLKQILLVVLIMLIPISWGCSGNKDAALLARQGVIDLSKLDMMRFDPVRLDGEWEFYWNQLLSPEDFRGAQVPVATAFLTLPDAWNGFKLNDKKLGGKGFATFRLRILPGSGKRELSLHFDDVYSAYKLWANGKLLVESGVVGKDASEETPNQSIQQPRLYIGDQPIELVLQISNHHYREGGVVSSIKLGPADKLEAAQLRAWGLALFCIGSLMVMGIYHIVLFCFRRKNIAPLYFGIYCLLWMAYSFTSNSNGWVVHLFLGNIPVQFLNRIDLFCFVISVPVGYSFLRTLYPKEFSRRLQHAAWGLASVFVVMGLAVSTMSFTTAIPTYYLVSIVMILYSIAMLSRAMHRGREGASFILLGFIALGFAGINDMLCDLQMIRSVYLIHIGMFVFILFQAVALSLRFSKAFSAVEQLSDELSDKNLALEEEIAERTRLEREIVNVSEDERRRISHDLHDGLCQQLTGARLHFSVLERKLEGAGRQQPEMTQLSSLLEESVNHAYDLSRGLWPVEHDPHGVSPSLEELTRRLAESSGIAIKFSQERGCVHCSNAGLTQLFRIAQEAITNAVKHARASRIDVALNCQDRNSVSLAVHDNGVGRSAASGTKGGMGMGIMSHRAKIIGGMLSVSDAEGGGTLVTCTVTCEAELTEGKPDGR</sequence>
<dbReference type="PROSITE" id="PS50109">
    <property type="entry name" value="HIS_KIN"/>
    <property type="match status" value="1"/>
</dbReference>
<dbReference type="Proteomes" id="UP000006695">
    <property type="component" value="Chromosome"/>
</dbReference>
<evidence type="ECO:0000256" key="7">
    <source>
        <dbReference type="ARBA" id="ARBA00022840"/>
    </source>
</evidence>
<dbReference type="Gene3D" id="1.20.5.1930">
    <property type="match status" value="1"/>
</dbReference>
<evidence type="ECO:0000256" key="2">
    <source>
        <dbReference type="ARBA" id="ARBA00012438"/>
    </source>
</evidence>
<evidence type="ECO:0000313" key="13">
    <source>
        <dbReference type="Proteomes" id="UP000006695"/>
    </source>
</evidence>
<dbReference type="HOGENOM" id="CLU_011115_3_0_7"/>
<dbReference type="GO" id="GO:0016020">
    <property type="term" value="C:membrane"/>
    <property type="evidence" value="ECO:0007669"/>
    <property type="project" value="InterPro"/>
</dbReference>
<keyword evidence="10" id="KW-0472">Membrane</keyword>
<keyword evidence="4" id="KW-0808">Transferase</keyword>
<feature type="transmembrane region" description="Helical" evidence="10">
    <location>
        <begin position="272"/>
        <end position="296"/>
    </location>
</feature>
<dbReference type="GO" id="GO:0005524">
    <property type="term" value="F:ATP binding"/>
    <property type="evidence" value="ECO:0007669"/>
    <property type="project" value="UniProtKB-KW"/>
</dbReference>
<keyword evidence="8" id="KW-0902">Two-component regulatory system</keyword>
<feature type="transmembrane region" description="Helical" evidence="10">
    <location>
        <begin position="359"/>
        <end position="376"/>
    </location>
</feature>
<dbReference type="RefSeq" id="WP_011937677.1">
    <property type="nucleotide sequence ID" value="NC_009483.1"/>
</dbReference>
<dbReference type="KEGG" id="gur:Gura_0744"/>
<feature type="transmembrane region" description="Helical" evidence="10">
    <location>
        <begin position="388"/>
        <end position="408"/>
    </location>
</feature>
<dbReference type="Pfam" id="PF07730">
    <property type="entry name" value="HisKA_3"/>
    <property type="match status" value="1"/>
</dbReference>
<keyword evidence="13" id="KW-1185">Reference proteome</keyword>
<keyword evidence="9" id="KW-0175">Coiled coil</keyword>
<keyword evidence="6 12" id="KW-0418">Kinase</keyword>
<dbReference type="InterPro" id="IPR036890">
    <property type="entry name" value="HATPase_C_sf"/>
</dbReference>
<keyword evidence="10" id="KW-1133">Transmembrane helix</keyword>
<evidence type="ECO:0000256" key="6">
    <source>
        <dbReference type="ARBA" id="ARBA00022777"/>
    </source>
</evidence>
<dbReference type="SMART" id="SM00387">
    <property type="entry name" value="HATPase_c"/>
    <property type="match status" value="1"/>
</dbReference>
<gene>
    <name evidence="12" type="ordered locus">Gura_0744</name>
</gene>
<evidence type="ECO:0000313" key="12">
    <source>
        <dbReference type="EMBL" id="ABQ24953.1"/>
    </source>
</evidence>
<evidence type="ECO:0000256" key="9">
    <source>
        <dbReference type="SAM" id="Coils"/>
    </source>
</evidence>
<dbReference type="InterPro" id="IPR011712">
    <property type="entry name" value="Sig_transdc_His_kin_sub3_dim/P"/>
</dbReference>
<dbReference type="Pfam" id="PF07695">
    <property type="entry name" value="7TMR-DISM_7TM"/>
    <property type="match status" value="1"/>
</dbReference>
<dbReference type="GO" id="GO:0046983">
    <property type="term" value="F:protein dimerization activity"/>
    <property type="evidence" value="ECO:0007669"/>
    <property type="project" value="InterPro"/>
</dbReference>
<feature type="transmembrane region" description="Helical" evidence="10">
    <location>
        <begin position="333"/>
        <end position="352"/>
    </location>
</feature>
<keyword evidence="7" id="KW-0067">ATP-binding</keyword>
<keyword evidence="3" id="KW-0597">Phosphoprotein</keyword>
<comment type="catalytic activity">
    <reaction evidence="1">
        <text>ATP + protein L-histidine = ADP + protein N-phospho-L-histidine.</text>
        <dbReference type="EC" id="2.7.13.3"/>
    </reaction>
</comment>
<dbReference type="GO" id="GO:0000155">
    <property type="term" value="F:phosphorelay sensor kinase activity"/>
    <property type="evidence" value="ECO:0007669"/>
    <property type="project" value="InterPro"/>
</dbReference>
<proteinExistence type="predicted"/>
<protein>
    <recommendedName>
        <fullName evidence="2">histidine kinase</fullName>
        <ecNumber evidence="2">2.7.13.3</ecNumber>
    </recommendedName>
</protein>
<feature type="coiled-coil region" evidence="9">
    <location>
        <begin position="417"/>
        <end position="451"/>
    </location>
</feature>
<dbReference type="InterPro" id="IPR005467">
    <property type="entry name" value="His_kinase_dom"/>
</dbReference>
<feature type="transmembrane region" description="Helical" evidence="10">
    <location>
        <begin position="308"/>
        <end position="327"/>
    </location>
</feature>
<dbReference type="EC" id="2.7.13.3" evidence="2"/>
<dbReference type="Pfam" id="PF02518">
    <property type="entry name" value="HATPase_c"/>
    <property type="match status" value="1"/>
</dbReference>
<dbReference type="AlphaFoldDB" id="A5GBV0"/>
<dbReference type="InterPro" id="IPR011623">
    <property type="entry name" value="7TMR_DISM_rcpt_extracell_dom1"/>
</dbReference>
<dbReference type="EMBL" id="CP000698">
    <property type="protein sequence ID" value="ABQ24953.1"/>
    <property type="molecule type" value="Genomic_DNA"/>
</dbReference>
<evidence type="ECO:0000256" key="8">
    <source>
        <dbReference type="ARBA" id="ARBA00023012"/>
    </source>
</evidence>
<dbReference type="Gene3D" id="3.30.565.10">
    <property type="entry name" value="Histidine kinase-like ATPase, C-terminal domain"/>
    <property type="match status" value="1"/>
</dbReference>
<dbReference type="PANTHER" id="PTHR24421">
    <property type="entry name" value="NITRATE/NITRITE SENSOR PROTEIN NARX-RELATED"/>
    <property type="match status" value="1"/>
</dbReference>
<dbReference type="InterPro" id="IPR003594">
    <property type="entry name" value="HATPase_dom"/>
</dbReference>